<protein>
    <submittedName>
        <fullName evidence="9">Peptidase</fullName>
    </submittedName>
</protein>
<dbReference type="Pfam" id="PF00246">
    <property type="entry name" value="Peptidase_M14"/>
    <property type="match status" value="1"/>
</dbReference>
<dbReference type="GO" id="GO:0005615">
    <property type="term" value="C:extracellular space"/>
    <property type="evidence" value="ECO:0007669"/>
    <property type="project" value="TreeGrafter"/>
</dbReference>
<comment type="caution">
    <text evidence="9">The sequence shown here is derived from an EMBL/GenBank/DDBJ whole genome shotgun (WGS) entry which is preliminary data.</text>
</comment>
<keyword evidence="4" id="KW-0378">Hydrolase</keyword>
<organism evidence="9 10">
    <name type="scientific">Flaviaesturariibacter flavus</name>
    <dbReference type="NCBI Taxonomy" id="2502780"/>
    <lineage>
        <taxon>Bacteria</taxon>
        <taxon>Pseudomonadati</taxon>
        <taxon>Bacteroidota</taxon>
        <taxon>Chitinophagia</taxon>
        <taxon>Chitinophagales</taxon>
        <taxon>Chitinophagaceae</taxon>
        <taxon>Flaviaestuariibacter</taxon>
    </lineage>
</organism>
<proteinExistence type="inferred from homology"/>
<comment type="similarity">
    <text evidence="2">Belongs to the peptidase M14 family.</text>
</comment>
<keyword evidence="5" id="KW-0862">Zinc</keyword>
<dbReference type="GO" id="GO:0008270">
    <property type="term" value="F:zinc ion binding"/>
    <property type="evidence" value="ECO:0007669"/>
    <property type="project" value="InterPro"/>
</dbReference>
<evidence type="ECO:0000313" key="9">
    <source>
        <dbReference type="EMBL" id="TCJ12041.1"/>
    </source>
</evidence>
<evidence type="ECO:0000256" key="2">
    <source>
        <dbReference type="ARBA" id="ARBA00005988"/>
    </source>
</evidence>
<gene>
    <name evidence="9" type="ORF">EPD60_15910</name>
</gene>
<keyword evidence="10" id="KW-1185">Reference proteome</keyword>
<dbReference type="GO" id="GO:0006508">
    <property type="term" value="P:proteolysis"/>
    <property type="evidence" value="ECO:0007669"/>
    <property type="project" value="UniProtKB-KW"/>
</dbReference>
<reference evidence="9 10" key="1">
    <citation type="submission" date="2019-03" db="EMBL/GenBank/DDBJ databases">
        <authorList>
            <person name="Kim M.K.M."/>
        </authorList>
    </citation>
    <scope>NUCLEOTIDE SEQUENCE [LARGE SCALE GENOMIC DNA]</scope>
    <source>
        <strain evidence="9 10">17J68-12</strain>
    </source>
</reference>
<dbReference type="GO" id="GO:0004181">
    <property type="term" value="F:metallocarboxypeptidase activity"/>
    <property type="evidence" value="ECO:0007669"/>
    <property type="project" value="InterPro"/>
</dbReference>
<dbReference type="PANTHER" id="PTHR11705">
    <property type="entry name" value="PROTEASE FAMILY M14 CARBOXYPEPTIDASE A,B"/>
    <property type="match status" value="1"/>
</dbReference>
<name>A0A4R1B2I6_9BACT</name>
<dbReference type="InterPro" id="IPR000834">
    <property type="entry name" value="Peptidase_M14"/>
</dbReference>
<evidence type="ECO:0000256" key="3">
    <source>
        <dbReference type="ARBA" id="ARBA00022670"/>
    </source>
</evidence>
<keyword evidence="7" id="KW-0732">Signal</keyword>
<evidence type="ECO:0000313" key="10">
    <source>
        <dbReference type="Proteomes" id="UP000295334"/>
    </source>
</evidence>
<dbReference type="OrthoDB" id="9758209at2"/>
<dbReference type="SMART" id="SM00631">
    <property type="entry name" value="Zn_pept"/>
    <property type="match status" value="1"/>
</dbReference>
<sequence>MRRTFLLGTLLAAITAIAQPPSPRSHFGFNIGDNYQLATYTQTEAYFKKLAAASDRVRLVDIGKTEEGRSQWMLVVSAPGNLAQLEKYKGISQQLARAEGIDESTARRLATEGKAVVWIDGGLHATETVGAHQLVETIWNFVSRNDAETQRILNDVIILFVHANPDGQELVSNWYMRNADTLKRSYRYLPRQYQKYVGHDNNRDFYMMNMKETQNMSRQQYVEWIPQIIYNHHQTGPAGSVLAGPPYRDPFNYVYDPLVITSLDAVGAAMNNRLNTEGKPGYTQRAGSVYSTWWNGGLRTTPYYHNIVGILTEIIGDPTPSQVPVVPARLVPNGATPNPVTPQRWTFRRSIDYSVSLNYAVLDYASRNREHLLYNIWRMGRNGIDAGSRDNWTLGPRLSDSVVAAWRKDQRGREGVPRTPDTVAQRYYDLVFRDTSLRDARAYVIPPQADMPTATKFINALLYSGVKVQRSTASFNAGGKTYPAGSYVVPAAQAFRPHVLDMFEPQDHPNDLQYPGGPPVPPYDAAGWTPAFTMGIRFERLLQPVQANLETIPYGELQTANVVISGKGKAGFLLNGQVNNSYALVNDLLREGVPVSRIVTGEDAGAFYVPASANAAVHRLAATWGLPVRSLDRKPRSLTAVRPRRVGLFEPYGGSEPSGWARWILEQYHFPAAQVYVKDIDSGDIRKRFDVLLFVTGTIPPPGLREGRGGPRPEEIPEEYRRMLGRISTDTTIRHLRRFLEEGGSVLAIGSSTALAYHLKLPVRNALTEVVNGEERPLPGEKFYIPGSVLELQVSTTDRATLGMPRRADAVFARSPVFRVGPEAVLSRQVRPLAWFATERPLRSGWAWGQNYLKDGVAAFAAPVGKGTFYAFGPEIIFRGQAQGTYKFLFNQLYALD</sequence>
<dbReference type="EMBL" id="SJZI01000052">
    <property type="protein sequence ID" value="TCJ12041.1"/>
    <property type="molecule type" value="Genomic_DNA"/>
</dbReference>
<evidence type="ECO:0000256" key="7">
    <source>
        <dbReference type="SAM" id="SignalP"/>
    </source>
</evidence>
<dbReference type="AlphaFoldDB" id="A0A4R1B2I6"/>
<accession>A0A4R1B2I6</accession>
<dbReference type="PANTHER" id="PTHR11705:SF143">
    <property type="entry name" value="SLL0236 PROTEIN"/>
    <property type="match status" value="1"/>
</dbReference>
<dbReference type="Gene3D" id="3.40.630.10">
    <property type="entry name" value="Zn peptidases"/>
    <property type="match status" value="1"/>
</dbReference>
<dbReference type="CDD" id="cd06240">
    <property type="entry name" value="M14-like"/>
    <property type="match status" value="1"/>
</dbReference>
<dbReference type="RefSeq" id="WP_131450517.1">
    <property type="nucleotide sequence ID" value="NZ_SJZI01000052.1"/>
</dbReference>
<keyword evidence="6" id="KW-0482">Metalloprotease</keyword>
<feature type="signal peptide" evidence="7">
    <location>
        <begin position="1"/>
        <end position="18"/>
    </location>
</feature>
<evidence type="ECO:0000256" key="1">
    <source>
        <dbReference type="ARBA" id="ARBA00001947"/>
    </source>
</evidence>
<dbReference type="Proteomes" id="UP000295334">
    <property type="component" value="Unassembled WGS sequence"/>
</dbReference>
<evidence type="ECO:0000256" key="5">
    <source>
        <dbReference type="ARBA" id="ARBA00022833"/>
    </source>
</evidence>
<comment type="cofactor">
    <cofactor evidence="1">
        <name>Zn(2+)</name>
        <dbReference type="ChEBI" id="CHEBI:29105"/>
    </cofactor>
</comment>
<evidence type="ECO:0000256" key="4">
    <source>
        <dbReference type="ARBA" id="ARBA00022801"/>
    </source>
</evidence>
<evidence type="ECO:0000259" key="8">
    <source>
        <dbReference type="SMART" id="SM00631"/>
    </source>
</evidence>
<dbReference type="SUPFAM" id="SSF53187">
    <property type="entry name" value="Zn-dependent exopeptidases"/>
    <property type="match status" value="1"/>
</dbReference>
<keyword evidence="3" id="KW-0645">Protease</keyword>
<feature type="domain" description="Peptidase M14" evidence="8">
    <location>
        <begin position="37"/>
        <end position="313"/>
    </location>
</feature>
<feature type="chain" id="PRO_5020470446" evidence="7">
    <location>
        <begin position="19"/>
        <end position="897"/>
    </location>
</feature>
<evidence type="ECO:0000256" key="6">
    <source>
        <dbReference type="ARBA" id="ARBA00023049"/>
    </source>
</evidence>